<keyword evidence="1" id="KW-0472">Membrane</keyword>
<dbReference type="OrthoDB" id="8121158at2759"/>
<feature type="non-terminal residue" evidence="2">
    <location>
        <position position="1"/>
    </location>
</feature>
<evidence type="ECO:0000313" key="3">
    <source>
        <dbReference type="Proteomes" id="UP000266841"/>
    </source>
</evidence>
<evidence type="ECO:0000313" key="2">
    <source>
        <dbReference type="EMBL" id="EJK61037.1"/>
    </source>
</evidence>
<dbReference type="EMBL" id="AGNL01020470">
    <property type="protein sequence ID" value="EJK61037.1"/>
    <property type="molecule type" value="Genomic_DNA"/>
</dbReference>
<sequence>LDGLLLARQGSEELRLLLGRLEASVSKLRTRVDELDVDALNVLPARVLHQGLSHDKRPLLHSHAGSLDHNPILPDNTVVDETTHGGDGLLGEVRLGLARGIVPLLSNAVNLLVHLGTVEVPILTSARDSVADAGGMPRTDTGDLAETPVGLAREASNAPSGGHALVSFSLSDAEDVYELVLAENGVNRDLLLEEVAGELDLVGGRAAVDLDLHDVGLLDTEVELLHLRVGDDADDLAELADALKLRLDGLSVVLGVLLGVFGVSLALALVPVLVASALELLAQVLGEHGGECAKAARRLEVSHDTDDDHGGGLEDGDGVDDLTLVHDGSWAVYAADDVGHTGLVGAEGRKVARGGGIRVLGEGADATGVVLRALLGEEPQVTAEKMKRGTHEMHQTQFPWTDKRLTIAAPRTCGDSFSSSGIC</sequence>
<organism evidence="2 3">
    <name type="scientific">Thalassiosira oceanica</name>
    <name type="common">Marine diatom</name>
    <dbReference type="NCBI Taxonomy" id="159749"/>
    <lineage>
        <taxon>Eukaryota</taxon>
        <taxon>Sar</taxon>
        <taxon>Stramenopiles</taxon>
        <taxon>Ochrophyta</taxon>
        <taxon>Bacillariophyta</taxon>
        <taxon>Coscinodiscophyceae</taxon>
        <taxon>Thalassiosirophycidae</taxon>
        <taxon>Thalassiosirales</taxon>
        <taxon>Thalassiosiraceae</taxon>
        <taxon>Thalassiosira</taxon>
    </lineage>
</organism>
<proteinExistence type="predicted"/>
<dbReference type="AlphaFoldDB" id="K0SRS8"/>
<keyword evidence="3" id="KW-1185">Reference proteome</keyword>
<feature type="transmembrane region" description="Helical" evidence="1">
    <location>
        <begin position="252"/>
        <end position="274"/>
    </location>
</feature>
<accession>K0SRS8</accession>
<protein>
    <submittedName>
        <fullName evidence="2">Uncharacterized protein</fullName>
    </submittedName>
</protein>
<reference evidence="2 3" key="1">
    <citation type="journal article" date="2012" name="Genome Biol.">
        <title>Genome and low-iron response of an oceanic diatom adapted to chronic iron limitation.</title>
        <authorList>
            <person name="Lommer M."/>
            <person name="Specht M."/>
            <person name="Roy A.S."/>
            <person name="Kraemer L."/>
            <person name="Andreson R."/>
            <person name="Gutowska M.A."/>
            <person name="Wolf J."/>
            <person name="Bergner S.V."/>
            <person name="Schilhabel M.B."/>
            <person name="Klostermeier U.C."/>
            <person name="Beiko R.G."/>
            <person name="Rosenstiel P."/>
            <person name="Hippler M."/>
            <person name="Laroche J."/>
        </authorList>
    </citation>
    <scope>NUCLEOTIDE SEQUENCE [LARGE SCALE GENOMIC DNA]</scope>
    <source>
        <strain evidence="2 3">CCMP1005</strain>
    </source>
</reference>
<comment type="caution">
    <text evidence="2">The sequence shown here is derived from an EMBL/GenBank/DDBJ whole genome shotgun (WGS) entry which is preliminary data.</text>
</comment>
<keyword evidence="1" id="KW-0812">Transmembrane</keyword>
<keyword evidence="1" id="KW-1133">Transmembrane helix</keyword>
<gene>
    <name evidence="2" type="ORF">THAOC_18532</name>
</gene>
<dbReference type="Proteomes" id="UP000266841">
    <property type="component" value="Unassembled WGS sequence"/>
</dbReference>
<evidence type="ECO:0000256" key="1">
    <source>
        <dbReference type="SAM" id="Phobius"/>
    </source>
</evidence>
<name>K0SRS8_THAOC</name>